<evidence type="ECO:0000256" key="1">
    <source>
        <dbReference type="ARBA" id="ARBA00000826"/>
    </source>
</evidence>
<dbReference type="Pfam" id="PF00128">
    <property type="entry name" value="Alpha-amylase"/>
    <property type="match status" value="1"/>
</dbReference>
<dbReference type="SUPFAM" id="SSF51445">
    <property type="entry name" value="(Trans)glycosidases"/>
    <property type="match status" value="1"/>
</dbReference>
<evidence type="ECO:0000256" key="4">
    <source>
        <dbReference type="ARBA" id="ARBA00009000"/>
    </source>
</evidence>
<dbReference type="NCBIfam" id="NF003811">
    <property type="entry name" value="PRK05402.1"/>
    <property type="match status" value="1"/>
</dbReference>
<accession>A0ABT5MRB6</accession>
<dbReference type="PANTHER" id="PTHR43651">
    <property type="entry name" value="1,4-ALPHA-GLUCAN-BRANCHING ENZYME"/>
    <property type="match status" value="1"/>
</dbReference>
<dbReference type="InterPro" id="IPR054169">
    <property type="entry name" value="GlgB_N"/>
</dbReference>
<feature type="active site" description="Proton donor" evidence="10">
    <location>
        <position position="461"/>
    </location>
</feature>
<dbReference type="PANTHER" id="PTHR43651:SF3">
    <property type="entry name" value="1,4-ALPHA-GLUCAN-BRANCHING ENZYME"/>
    <property type="match status" value="1"/>
</dbReference>
<dbReference type="EC" id="2.4.1.18" evidence="10"/>
<organism evidence="12 13">
    <name type="scientific">Mannheimia cairinae</name>
    <dbReference type="NCBI Taxonomy" id="3025936"/>
    <lineage>
        <taxon>Bacteria</taxon>
        <taxon>Pseudomonadati</taxon>
        <taxon>Pseudomonadota</taxon>
        <taxon>Gammaproteobacteria</taxon>
        <taxon>Pasteurellales</taxon>
        <taxon>Pasteurellaceae</taxon>
        <taxon>Mannheimia</taxon>
    </lineage>
</organism>
<dbReference type="InterPro" id="IPR004193">
    <property type="entry name" value="Glyco_hydro_13_N"/>
</dbReference>
<dbReference type="InterPro" id="IPR037439">
    <property type="entry name" value="Branching_enzy"/>
</dbReference>
<dbReference type="InterPro" id="IPR006048">
    <property type="entry name" value="A-amylase/branching_C"/>
</dbReference>
<reference evidence="12 13" key="1">
    <citation type="submission" date="2023-02" db="EMBL/GenBank/DDBJ databases">
        <title>Mannheimia cairiniae sp. nov., a novel species of Mannheimia obtained from moscovy ducks (Cairina moschata) and reclassification of Mannheimia ovis as heterotypic synonym of Mannheimia pernigra.</title>
        <authorList>
            <person name="Christensen H."/>
        </authorList>
    </citation>
    <scope>NUCLEOTIDE SEQUENCE [LARGE SCALE GENOMIC DNA]</scope>
    <source>
        <strain evidence="12 13">AT1</strain>
    </source>
</reference>
<evidence type="ECO:0000259" key="11">
    <source>
        <dbReference type="SMART" id="SM00642"/>
    </source>
</evidence>
<dbReference type="Gene3D" id="3.20.20.80">
    <property type="entry name" value="Glycosidases"/>
    <property type="match status" value="1"/>
</dbReference>
<evidence type="ECO:0000313" key="13">
    <source>
        <dbReference type="Proteomes" id="UP001221909"/>
    </source>
</evidence>
<dbReference type="EMBL" id="JAQSJE010000009">
    <property type="protein sequence ID" value="MDD0824733.1"/>
    <property type="molecule type" value="Genomic_DNA"/>
</dbReference>
<feature type="domain" description="Glycosyl hydrolase family 13 catalytic" evidence="11">
    <location>
        <begin position="250"/>
        <end position="600"/>
    </location>
</feature>
<dbReference type="Gene3D" id="2.60.40.1180">
    <property type="entry name" value="Golgi alpha-mannosidase II"/>
    <property type="match status" value="1"/>
</dbReference>
<dbReference type="SMART" id="SM00642">
    <property type="entry name" value="Aamy"/>
    <property type="match status" value="1"/>
</dbReference>
<gene>
    <name evidence="10 12" type="primary">glgB</name>
    <name evidence="12" type="ORF">PTQ27_09710</name>
</gene>
<dbReference type="Pfam" id="PF02806">
    <property type="entry name" value="Alpha-amylase_C"/>
    <property type="match status" value="1"/>
</dbReference>
<dbReference type="InterPro" id="IPR014756">
    <property type="entry name" value="Ig_E-set"/>
</dbReference>
<dbReference type="CDD" id="cd02855">
    <property type="entry name" value="E_set_GBE_prok_N"/>
    <property type="match status" value="1"/>
</dbReference>
<comment type="catalytic activity">
    <reaction evidence="1 10">
        <text>Transfers a segment of a (1-&gt;4)-alpha-D-glucan chain to a primary hydroxy group in a similar glucan chain.</text>
        <dbReference type="EC" id="2.4.1.18"/>
    </reaction>
</comment>
<proteinExistence type="inferred from homology"/>
<dbReference type="SUPFAM" id="SSF51011">
    <property type="entry name" value="Glycosyl hydrolase domain"/>
    <property type="match status" value="1"/>
</dbReference>
<keyword evidence="5 10" id="KW-0321">Glycogen metabolism</keyword>
<dbReference type="InterPro" id="IPR013780">
    <property type="entry name" value="Glyco_hydro_b"/>
</dbReference>
<comment type="function">
    <text evidence="2 10">Catalyzes the formation of the alpha-1,6-glucosidic linkages in glycogen by scission of a 1,4-alpha-linked oligosaccharide from growing alpha-1,4-glucan chains and the subsequent attachment of the oligosaccharide to the alpha-1,6 position.</text>
</comment>
<dbReference type="InterPro" id="IPR006047">
    <property type="entry name" value="GH13_cat_dom"/>
</dbReference>
<sequence length="755" mass="86332">MQDSTYSLQDSTFIEQLSSGYCKDPFSYLGIHAIENGVIIRAFLPTAISCQVINSKGKIISAMTKIDDRGFFVAELIGKKTDFSYRLLVQYADATVDIEDPYRFKTHIQELDNWLFAEGKQLRPYEKLGAHLVTQNDVGGVHFSVWAPNAQRVSVVGDFNHWNGLVHSMRFHPDSGLWDIFIPNVKKGACYKFEVLDRNGVLRLKSDPYAFASQFRPETASIVSGLPSIVPVEKTCRNANAADKPISIYEVHLGSWRRNIENNYWLSYEELANELIPYVKDMGFTHIELLPVSEFPFDGSWGYQTTGVYSPTSRFGSPEGLRYFIEKAHEKGIGVILDWVVGHFPVDEHGLVYFDGTHLYEHSDPKEGYHKDWNTLIFNYGRNEVNNYLSGNALYWIERFGIDALRVDAVASMIYRDYSRSDGEWIPNRYGGRENLEAIEFLRHTNNILRDESQGGASIAEESTSFAGVSHPTEHGGLGFNYKWNMGWMNDTLRYMQKDPVHRRYHHNLMTFGMTYQYSEQFVLPLSHDEVVHGKGSLLNKMPGDCWQKFANLRAYYGYMWGYPGKKLLFMGNEFAQGKEWNFEESLDWYLLGEEGGEWHKGVLGWVKALNHLYTQTPALFEQDYSPEGFEWLVVDDHDNSVFAFERKAKNGDSIIVVSNFTPVVRENYRIGVNEFAEYKEVLNSDLTCYCGSNVSNVEKFASEEISSHGKAYSLNITLPPLSTLFITKVKNIEAKPKARAKTKVVKKAVKKKTK</sequence>
<evidence type="ECO:0000256" key="6">
    <source>
        <dbReference type="ARBA" id="ARBA00022676"/>
    </source>
</evidence>
<dbReference type="NCBIfam" id="TIGR01515">
    <property type="entry name" value="branching_enzym"/>
    <property type="match status" value="1"/>
</dbReference>
<evidence type="ECO:0000256" key="5">
    <source>
        <dbReference type="ARBA" id="ARBA00022600"/>
    </source>
</evidence>
<keyword evidence="8 10" id="KW-0320">Glycogen biosynthesis</keyword>
<feature type="active site" description="Nucleophile" evidence="10">
    <location>
        <position position="408"/>
    </location>
</feature>
<evidence type="ECO:0000256" key="9">
    <source>
        <dbReference type="ARBA" id="ARBA00023277"/>
    </source>
</evidence>
<dbReference type="Proteomes" id="UP001221909">
    <property type="component" value="Unassembled WGS sequence"/>
</dbReference>
<evidence type="ECO:0000313" key="12">
    <source>
        <dbReference type="EMBL" id="MDD0824733.1"/>
    </source>
</evidence>
<comment type="subunit">
    <text evidence="10">Monomer.</text>
</comment>
<evidence type="ECO:0000256" key="3">
    <source>
        <dbReference type="ARBA" id="ARBA00004964"/>
    </source>
</evidence>
<dbReference type="InterPro" id="IPR044143">
    <property type="entry name" value="GlgB_N_E_set_prok"/>
</dbReference>
<dbReference type="Pfam" id="PF22019">
    <property type="entry name" value="GlgB_N"/>
    <property type="match status" value="1"/>
</dbReference>
<evidence type="ECO:0000256" key="8">
    <source>
        <dbReference type="ARBA" id="ARBA00023056"/>
    </source>
</evidence>
<keyword evidence="7 10" id="KW-0808">Transferase</keyword>
<dbReference type="SUPFAM" id="SSF81296">
    <property type="entry name" value="E set domains"/>
    <property type="match status" value="2"/>
</dbReference>
<dbReference type="HAMAP" id="MF_00685">
    <property type="entry name" value="GlgB"/>
    <property type="match status" value="1"/>
</dbReference>
<comment type="pathway">
    <text evidence="3 10">Glycan biosynthesis; glycogen biosynthesis.</text>
</comment>
<dbReference type="CDD" id="cd11322">
    <property type="entry name" value="AmyAc_Glg_BE"/>
    <property type="match status" value="1"/>
</dbReference>
<dbReference type="InterPro" id="IPR013783">
    <property type="entry name" value="Ig-like_fold"/>
</dbReference>
<dbReference type="GO" id="GO:0003844">
    <property type="term" value="F:1,4-alpha-glucan branching enzyme activity"/>
    <property type="evidence" value="ECO:0007669"/>
    <property type="project" value="UniProtKB-EC"/>
</dbReference>
<keyword evidence="9 10" id="KW-0119">Carbohydrate metabolism</keyword>
<protein>
    <recommendedName>
        <fullName evidence="10">1,4-alpha-glucan branching enzyme GlgB</fullName>
        <ecNumber evidence="10">2.4.1.18</ecNumber>
    </recommendedName>
    <alternativeName>
        <fullName evidence="10">1,4-alpha-D-glucan:1,4-alpha-D-glucan 6-glucosyl-transferase</fullName>
    </alternativeName>
    <alternativeName>
        <fullName evidence="10">Alpha-(1-&gt;4)-glucan branching enzyme</fullName>
    </alternativeName>
    <alternativeName>
        <fullName evidence="10">Glycogen branching enzyme</fullName>
        <shortName evidence="10">BE</shortName>
    </alternativeName>
</protein>
<dbReference type="RefSeq" id="WP_273748880.1">
    <property type="nucleotide sequence ID" value="NZ_JAQSJE010000009.1"/>
</dbReference>
<dbReference type="NCBIfam" id="NF008967">
    <property type="entry name" value="PRK12313.1"/>
    <property type="match status" value="1"/>
</dbReference>
<dbReference type="InterPro" id="IPR006407">
    <property type="entry name" value="GlgB"/>
</dbReference>
<evidence type="ECO:0000256" key="2">
    <source>
        <dbReference type="ARBA" id="ARBA00002953"/>
    </source>
</evidence>
<name>A0ABT5MRB6_9PAST</name>
<evidence type="ECO:0000256" key="7">
    <source>
        <dbReference type="ARBA" id="ARBA00022679"/>
    </source>
</evidence>
<dbReference type="PIRSF" id="PIRSF000463">
    <property type="entry name" value="GlgB"/>
    <property type="match status" value="1"/>
</dbReference>
<dbReference type="InterPro" id="IPR017853">
    <property type="entry name" value="GH"/>
</dbReference>
<comment type="caution">
    <text evidence="12">The sequence shown here is derived from an EMBL/GenBank/DDBJ whole genome shotgun (WGS) entry which is preliminary data.</text>
</comment>
<keyword evidence="6 10" id="KW-0328">Glycosyltransferase</keyword>
<dbReference type="Pfam" id="PF02922">
    <property type="entry name" value="CBM_48"/>
    <property type="match status" value="1"/>
</dbReference>
<comment type="similarity">
    <text evidence="4 10">Belongs to the glycosyl hydrolase 13 family. GlgB subfamily.</text>
</comment>
<dbReference type="Gene3D" id="2.60.40.10">
    <property type="entry name" value="Immunoglobulins"/>
    <property type="match status" value="2"/>
</dbReference>
<evidence type="ECO:0000256" key="10">
    <source>
        <dbReference type="HAMAP-Rule" id="MF_00685"/>
    </source>
</evidence>
<keyword evidence="13" id="KW-1185">Reference proteome</keyword>